<reference evidence="5 6" key="1">
    <citation type="submission" date="2019-08" db="EMBL/GenBank/DDBJ databases">
        <title>Complete genome sequence of Arcobacter acticola.</title>
        <authorList>
            <person name="Miller W."/>
        </authorList>
    </citation>
    <scope>NUCLEOTIDE SEQUENCE [LARGE SCALE GENOMIC DNA]</scope>
    <source>
        <strain evidence="5 6">KCTC 52212</strain>
    </source>
</reference>
<dbReference type="SUPFAM" id="SSF51215">
    <property type="entry name" value="Regulatory protein AraC"/>
    <property type="match status" value="1"/>
</dbReference>
<dbReference type="EMBL" id="CP042652">
    <property type="protein sequence ID" value="QKE29337.1"/>
    <property type="molecule type" value="Genomic_DNA"/>
</dbReference>
<dbReference type="InterPro" id="IPR037923">
    <property type="entry name" value="HTH-like"/>
</dbReference>
<keyword evidence="6" id="KW-1185">Reference proteome</keyword>
<dbReference type="SUPFAM" id="SSF46689">
    <property type="entry name" value="Homeodomain-like"/>
    <property type="match status" value="1"/>
</dbReference>
<evidence type="ECO:0000313" key="5">
    <source>
        <dbReference type="EMBL" id="QKE29337.1"/>
    </source>
</evidence>
<dbReference type="InterPro" id="IPR009057">
    <property type="entry name" value="Homeodomain-like_sf"/>
</dbReference>
<proteinExistence type="predicted"/>
<evidence type="ECO:0000256" key="3">
    <source>
        <dbReference type="ARBA" id="ARBA00023163"/>
    </source>
</evidence>
<evidence type="ECO:0000256" key="2">
    <source>
        <dbReference type="ARBA" id="ARBA00023125"/>
    </source>
</evidence>
<keyword evidence="1" id="KW-0805">Transcription regulation</keyword>
<gene>
    <name evidence="5" type="ORF">AACT_2210</name>
</gene>
<keyword evidence="3" id="KW-0804">Transcription</keyword>
<dbReference type="Proteomes" id="UP000503483">
    <property type="component" value="Chromosome"/>
</dbReference>
<keyword evidence="2" id="KW-0238">DNA-binding</keyword>
<name>A0A6M8EXR9_9BACT</name>
<dbReference type="Pfam" id="PF02311">
    <property type="entry name" value="AraC_binding"/>
    <property type="match status" value="1"/>
</dbReference>
<dbReference type="InterPro" id="IPR014710">
    <property type="entry name" value="RmlC-like_jellyroll"/>
</dbReference>
<dbReference type="SMART" id="SM00342">
    <property type="entry name" value="HTH_ARAC"/>
    <property type="match status" value="1"/>
</dbReference>
<dbReference type="Gene3D" id="1.10.10.60">
    <property type="entry name" value="Homeodomain-like"/>
    <property type="match status" value="1"/>
</dbReference>
<dbReference type="GO" id="GO:0043565">
    <property type="term" value="F:sequence-specific DNA binding"/>
    <property type="evidence" value="ECO:0007669"/>
    <property type="project" value="InterPro"/>
</dbReference>
<dbReference type="PANTHER" id="PTHR43280:SF32">
    <property type="entry name" value="TRANSCRIPTIONAL REGULATORY PROTEIN"/>
    <property type="match status" value="1"/>
</dbReference>
<dbReference type="PANTHER" id="PTHR43280">
    <property type="entry name" value="ARAC-FAMILY TRANSCRIPTIONAL REGULATOR"/>
    <property type="match status" value="1"/>
</dbReference>
<dbReference type="KEGG" id="paco:AACT_2210"/>
<sequence>MEDKVNTSRNNNSFSIKKIEKNINGFSFDIRQHSLYELVCISKGNIKLTIDFQTYDLKENTVYLIKPGQVHQWIKDKQPNTCIGYIFHFSKDFLPSYDMVNKLYEKNSFPIIELSLSVFNNINQLISMLLTENQPNTLCAYLFGSILEYILKSKKNTNNLYYKDQRIYLLLDLIEKEFIHEKSALFYAKSLNLTTKRLNELTKKYLNKTVSSLIFERIIIEIKRELTYSNLTITEISNNLEFNSLSHFSKFFKHYTSSSPLEFKNLKKHT</sequence>
<dbReference type="InterPro" id="IPR003313">
    <property type="entry name" value="AraC-bd"/>
</dbReference>
<evidence type="ECO:0000259" key="4">
    <source>
        <dbReference type="PROSITE" id="PS01124"/>
    </source>
</evidence>
<dbReference type="PROSITE" id="PS01124">
    <property type="entry name" value="HTH_ARAC_FAMILY_2"/>
    <property type="match status" value="1"/>
</dbReference>
<dbReference type="RefSeq" id="WP_172126980.1">
    <property type="nucleotide sequence ID" value="NZ_CP042652.1"/>
</dbReference>
<dbReference type="AlphaFoldDB" id="A0A6M8EXR9"/>
<dbReference type="InterPro" id="IPR018060">
    <property type="entry name" value="HTH_AraC"/>
</dbReference>
<feature type="domain" description="HTH araC/xylS-type" evidence="4">
    <location>
        <begin position="168"/>
        <end position="266"/>
    </location>
</feature>
<protein>
    <submittedName>
        <fullName evidence="5">Transcriptional regulator, AraC family</fullName>
    </submittedName>
</protein>
<accession>A0A6M8EXR9</accession>
<dbReference type="Pfam" id="PF12833">
    <property type="entry name" value="HTH_18"/>
    <property type="match status" value="1"/>
</dbReference>
<evidence type="ECO:0000313" key="6">
    <source>
        <dbReference type="Proteomes" id="UP000503483"/>
    </source>
</evidence>
<dbReference type="Gene3D" id="2.60.120.10">
    <property type="entry name" value="Jelly Rolls"/>
    <property type="match status" value="1"/>
</dbReference>
<organism evidence="5 6">
    <name type="scientific">Arcobacter acticola</name>
    <dbReference type="NCBI Taxonomy" id="1849015"/>
    <lineage>
        <taxon>Bacteria</taxon>
        <taxon>Pseudomonadati</taxon>
        <taxon>Campylobacterota</taxon>
        <taxon>Epsilonproteobacteria</taxon>
        <taxon>Campylobacterales</taxon>
        <taxon>Arcobacteraceae</taxon>
        <taxon>Arcobacter</taxon>
    </lineage>
</organism>
<evidence type="ECO:0000256" key="1">
    <source>
        <dbReference type="ARBA" id="ARBA00023015"/>
    </source>
</evidence>
<dbReference type="GO" id="GO:0003700">
    <property type="term" value="F:DNA-binding transcription factor activity"/>
    <property type="evidence" value="ECO:0007669"/>
    <property type="project" value="InterPro"/>
</dbReference>